<dbReference type="Pfam" id="PF07165">
    <property type="entry name" value="DUF1397"/>
    <property type="match status" value="1"/>
</dbReference>
<keyword evidence="3" id="KW-1185">Reference proteome</keyword>
<evidence type="ECO:0000256" key="1">
    <source>
        <dbReference type="SAM" id="SignalP"/>
    </source>
</evidence>
<accession>A0AAV8YKJ1</accession>
<evidence type="ECO:0008006" key="4">
    <source>
        <dbReference type="Google" id="ProtNLM"/>
    </source>
</evidence>
<organism evidence="2 3">
    <name type="scientific">Aromia moschata</name>
    <dbReference type="NCBI Taxonomy" id="1265417"/>
    <lineage>
        <taxon>Eukaryota</taxon>
        <taxon>Metazoa</taxon>
        <taxon>Ecdysozoa</taxon>
        <taxon>Arthropoda</taxon>
        <taxon>Hexapoda</taxon>
        <taxon>Insecta</taxon>
        <taxon>Pterygota</taxon>
        <taxon>Neoptera</taxon>
        <taxon>Endopterygota</taxon>
        <taxon>Coleoptera</taxon>
        <taxon>Polyphaga</taxon>
        <taxon>Cucujiformia</taxon>
        <taxon>Chrysomeloidea</taxon>
        <taxon>Cerambycidae</taxon>
        <taxon>Cerambycinae</taxon>
        <taxon>Callichromatini</taxon>
        <taxon>Aromia</taxon>
    </lineage>
</organism>
<dbReference type="InterPro" id="IPR009832">
    <property type="entry name" value="DUF1397"/>
</dbReference>
<dbReference type="PANTHER" id="PTHR20997:SF2">
    <property type="entry name" value="EG:BACR42I17.2 PROTEIN-RELATED"/>
    <property type="match status" value="1"/>
</dbReference>
<comment type="caution">
    <text evidence="2">The sequence shown here is derived from an EMBL/GenBank/DDBJ whole genome shotgun (WGS) entry which is preliminary data.</text>
</comment>
<evidence type="ECO:0000313" key="3">
    <source>
        <dbReference type="Proteomes" id="UP001162162"/>
    </source>
</evidence>
<protein>
    <recommendedName>
        <fullName evidence="4">27 kDa hemolymph protein</fullName>
    </recommendedName>
</protein>
<evidence type="ECO:0000313" key="2">
    <source>
        <dbReference type="EMBL" id="KAJ8952135.1"/>
    </source>
</evidence>
<dbReference type="Proteomes" id="UP001162162">
    <property type="component" value="Unassembled WGS sequence"/>
</dbReference>
<dbReference type="PANTHER" id="PTHR20997">
    <property type="entry name" value="EG:BACR42I17.2 PROTEIN-RELATED"/>
    <property type="match status" value="1"/>
</dbReference>
<keyword evidence="1" id="KW-0732">Signal</keyword>
<feature type="signal peptide" evidence="1">
    <location>
        <begin position="1"/>
        <end position="19"/>
    </location>
</feature>
<feature type="chain" id="PRO_5043675939" description="27 kDa hemolymph protein" evidence="1">
    <location>
        <begin position="20"/>
        <end position="297"/>
    </location>
</feature>
<sequence length="297" mass="33484">MNMPRRFFLIAAIVGYVASQTINEIDVDDVKKKLEAEIPGIDEFEEKLNKTKLPSAEDVQEVLKEKCKKNGAEDAIENLQEQQVYTKECVESYLNYDEIQNELNEAKKTGSMDEVFGKYCKKWPSIYACFDNVTTSAKRCMDNRELKAFNKSMEILDELQSFMCFKDGDRLAMFVAEGGVECIKEQKDGVLECLNSTLGSRIPDPDDLSVGSLPTFLFTEKDCEDFDVVRECVNKQLEKCKDSTPANIVDAFFKFLKKHMPCQSSPARIAENLTGGSWTVTSSILFVIAATSLSKLL</sequence>
<dbReference type="EMBL" id="JAPWTK010000073">
    <property type="protein sequence ID" value="KAJ8952135.1"/>
    <property type="molecule type" value="Genomic_DNA"/>
</dbReference>
<gene>
    <name evidence="2" type="ORF">NQ318_018471</name>
</gene>
<proteinExistence type="predicted"/>
<name>A0AAV8YKJ1_9CUCU</name>
<reference evidence="2" key="1">
    <citation type="journal article" date="2023" name="Insect Mol. Biol.">
        <title>Genome sequencing provides insights into the evolution of gene families encoding plant cell wall-degrading enzymes in longhorned beetles.</title>
        <authorList>
            <person name="Shin N.R."/>
            <person name="Okamura Y."/>
            <person name="Kirsch R."/>
            <person name="Pauchet Y."/>
        </authorList>
    </citation>
    <scope>NUCLEOTIDE SEQUENCE</scope>
    <source>
        <strain evidence="2">AMC_N1</strain>
    </source>
</reference>
<dbReference type="AlphaFoldDB" id="A0AAV8YKJ1"/>